<feature type="compositionally biased region" description="Low complexity" evidence="1">
    <location>
        <begin position="364"/>
        <end position="394"/>
    </location>
</feature>
<keyword evidence="4" id="KW-1185">Reference proteome</keyword>
<feature type="region of interest" description="Disordered" evidence="1">
    <location>
        <begin position="132"/>
        <end position="154"/>
    </location>
</feature>
<feature type="transmembrane region" description="Helical" evidence="2">
    <location>
        <begin position="81"/>
        <end position="102"/>
    </location>
</feature>
<dbReference type="EMBL" id="JAEHOE010000113">
    <property type="protein sequence ID" value="KAG2486408.1"/>
    <property type="molecule type" value="Genomic_DNA"/>
</dbReference>
<evidence type="ECO:0000256" key="1">
    <source>
        <dbReference type="SAM" id="MobiDB-lite"/>
    </source>
</evidence>
<keyword evidence="2" id="KW-1133">Transmembrane helix</keyword>
<dbReference type="AlphaFoldDB" id="A0A835XLS6"/>
<sequence>MKPQAVAALAGASLLYLLKRRRQNRLQEDVAPLPPLVLPQHGSPSGPAALGVPLGLPPSSLAASTASERASGVSSSSAKSVVGAVLQWVFLILLGAAIATTAAKGAWDVFGLLLAAALVQLGGQLAKWMAGAAGDRGSGSRRGGSKTPRAPRASAADASSAAAAAAAVAVARPVVLRADPRLAGVWVKDGHRSETMEPALKLMHLNGIVRTAVKLIRGLEIDPRALAAGRMDLAIFSVIAWFKVRESYPLDGTVGHFNRRDLRRGKHAASVAVQPDGSLLLTVSWGEPLSGSGNDHFVLVPGGGAAATSGGGGGGGELTSAAAARDDDLLVVTSTLRLAGADGPTVSYRTVYHRGGRGKHHHGQAQAQAPHASLPDADANGTGGTAASQTTQQQVPPPAAPAAAAAQEPQQVCAAPEAAPAPVA</sequence>
<keyword evidence="2" id="KW-0472">Membrane</keyword>
<evidence type="ECO:0000313" key="3">
    <source>
        <dbReference type="EMBL" id="KAG2486408.1"/>
    </source>
</evidence>
<dbReference type="Proteomes" id="UP000612055">
    <property type="component" value="Unassembled WGS sequence"/>
</dbReference>
<dbReference type="OrthoDB" id="542203at2759"/>
<protein>
    <submittedName>
        <fullName evidence="3">Uncharacterized protein</fullName>
    </submittedName>
</protein>
<keyword evidence="2" id="KW-0812">Transmembrane</keyword>
<reference evidence="3" key="1">
    <citation type="journal article" date="2020" name="bioRxiv">
        <title>Comparative genomics of Chlamydomonas.</title>
        <authorList>
            <person name="Craig R.J."/>
            <person name="Hasan A.R."/>
            <person name="Ness R.W."/>
            <person name="Keightley P.D."/>
        </authorList>
    </citation>
    <scope>NUCLEOTIDE SEQUENCE</scope>
    <source>
        <strain evidence="3">CCAP 11/70</strain>
    </source>
</reference>
<organism evidence="3 4">
    <name type="scientific">Edaphochlamys debaryana</name>
    <dbReference type="NCBI Taxonomy" id="47281"/>
    <lineage>
        <taxon>Eukaryota</taxon>
        <taxon>Viridiplantae</taxon>
        <taxon>Chlorophyta</taxon>
        <taxon>core chlorophytes</taxon>
        <taxon>Chlorophyceae</taxon>
        <taxon>CS clade</taxon>
        <taxon>Chlamydomonadales</taxon>
        <taxon>Chlamydomonadales incertae sedis</taxon>
        <taxon>Edaphochlamys</taxon>
    </lineage>
</organism>
<name>A0A835XLS6_9CHLO</name>
<feature type="compositionally biased region" description="Basic residues" evidence="1">
    <location>
        <begin position="351"/>
        <end position="363"/>
    </location>
</feature>
<proteinExistence type="predicted"/>
<comment type="caution">
    <text evidence="3">The sequence shown here is derived from an EMBL/GenBank/DDBJ whole genome shotgun (WGS) entry which is preliminary data.</text>
</comment>
<feature type="compositionally biased region" description="Low complexity" evidence="1">
    <location>
        <begin position="401"/>
        <end position="424"/>
    </location>
</feature>
<gene>
    <name evidence="3" type="ORF">HYH03_014984</name>
</gene>
<accession>A0A835XLS6</accession>
<feature type="region of interest" description="Disordered" evidence="1">
    <location>
        <begin position="347"/>
        <end position="424"/>
    </location>
</feature>
<evidence type="ECO:0000313" key="4">
    <source>
        <dbReference type="Proteomes" id="UP000612055"/>
    </source>
</evidence>
<evidence type="ECO:0000256" key="2">
    <source>
        <dbReference type="SAM" id="Phobius"/>
    </source>
</evidence>